<evidence type="ECO:0000256" key="5">
    <source>
        <dbReference type="SAM" id="Phobius"/>
    </source>
</evidence>
<feature type="transmembrane region" description="Helical" evidence="5">
    <location>
        <begin position="130"/>
        <end position="150"/>
    </location>
</feature>
<feature type="domain" description="Major facilitator superfamily (MFS) profile" evidence="6">
    <location>
        <begin position="1"/>
        <end position="377"/>
    </location>
</feature>
<evidence type="ECO:0000256" key="1">
    <source>
        <dbReference type="ARBA" id="ARBA00004141"/>
    </source>
</evidence>
<name>A0A1H4LIP8_9PSED</name>
<dbReference type="AlphaFoldDB" id="A0A1H4LIP8"/>
<comment type="subcellular location">
    <subcellularLocation>
        <location evidence="1">Membrane</location>
        <topology evidence="1">Multi-pass membrane protein</topology>
    </subcellularLocation>
</comment>
<dbReference type="Gene3D" id="1.20.1720.10">
    <property type="entry name" value="Multidrug resistance protein D"/>
    <property type="match status" value="1"/>
</dbReference>
<evidence type="ECO:0000256" key="3">
    <source>
        <dbReference type="ARBA" id="ARBA00022989"/>
    </source>
</evidence>
<dbReference type="InterPro" id="IPR036259">
    <property type="entry name" value="MFS_trans_sf"/>
</dbReference>
<feature type="transmembrane region" description="Helical" evidence="5">
    <location>
        <begin position="38"/>
        <end position="60"/>
    </location>
</feature>
<dbReference type="GO" id="GO:0005886">
    <property type="term" value="C:plasma membrane"/>
    <property type="evidence" value="ECO:0007669"/>
    <property type="project" value="TreeGrafter"/>
</dbReference>
<evidence type="ECO:0000313" key="7">
    <source>
        <dbReference type="EMBL" id="SEB70564.1"/>
    </source>
</evidence>
<accession>A0A1H4LIP8</accession>
<dbReference type="InterPro" id="IPR020846">
    <property type="entry name" value="MFS_dom"/>
</dbReference>
<feature type="transmembrane region" description="Helical" evidence="5">
    <location>
        <begin position="72"/>
        <end position="89"/>
    </location>
</feature>
<feature type="transmembrane region" description="Helical" evidence="5">
    <location>
        <begin position="271"/>
        <end position="290"/>
    </location>
</feature>
<evidence type="ECO:0000256" key="4">
    <source>
        <dbReference type="ARBA" id="ARBA00023136"/>
    </source>
</evidence>
<keyword evidence="4 5" id="KW-0472">Membrane</keyword>
<feature type="transmembrane region" description="Helical" evidence="5">
    <location>
        <begin position="296"/>
        <end position="322"/>
    </location>
</feature>
<feature type="transmembrane region" description="Helical" evidence="5">
    <location>
        <begin position="329"/>
        <end position="348"/>
    </location>
</feature>
<keyword evidence="2 5" id="KW-0812">Transmembrane</keyword>
<dbReference type="Proteomes" id="UP000198982">
    <property type="component" value="Unassembled WGS sequence"/>
</dbReference>
<proteinExistence type="predicted"/>
<dbReference type="Pfam" id="PF07690">
    <property type="entry name" value="MFS_1"/>
    <property type="match status" value="1"/>
</dbReference>
<evidence type="ECO:0000259" key="6">
    <source>
        <dbReference type="PROSITE" id="PS50850"/>
    </source>
</evidence>
<reference evidence="8" key="1">
    <citation type="submission" date="2016-10" db="EMBL/GenBank/DDBJ databases">
        <authorList>
            <person name="Varghese N."/>
            <person name="Submissions S."/>
        </authorList>
    </citation>
    <scope>NUCLEOTIDE SEQUENCE [LARGE SCALE GENOMIC DNA]</scope>
    <source>
        <strain evidence="8">DSM 9751</strain>
    </source>
</reference>
<dbReference type="RefSeq" id="WP_092312585.1">
    <property type="nucleotide sequence ID" value="NZ_FNTJ01000001.1"/>
</dbReference>
<feature type="transmembrane region" description="Helical" evidence="5">
    <location>
        <begin position="156"/>
        <end position="177"/>
    </location>
</feature>
<sequence>MNNRFLLPLALALLMFPQIAQTLYSPALSDIGQAFGVAPGQAAQSLSLFVLGFAPGVLLWGRLSDRWGRRPALLGGLALYALALVLELQVRSFSALLLCQALAALGAAAGSVVTQTLLRDLLRGSELVRVFSLVGMLLAASPAIGLFSGSALVQAWGYRGALGALLLLALALLGWCARALPETRPPTQPLAPLFATLWQMLGDPGIWRSALLVALFNIALLSYYSLGPFLFRELGQGVQWFGYSGALLALGAGLGAWLNRRLLARGWSARRLLVVAALSVLLGAGGVQALQHSLWLVLPMFGVVLGFGLAIPNILGSALAAYGDRLGSAGAWFGLLYYLLIGAGLLLVAWAQALAASLAICGAAALMLVLWRVAGRG</sequence>
<feature type="transmembrane region" description="Helical" evidence="5">
    <location>
        <begin position="238"/>
        <end position="259"/>
    </location>
</feature>
<dbReference type="EMBL" id="FNTJ01000001">
    <property type="protein sequence ID" value="SEB70564.1"/>
    <property type="molecule type" value="Genomic_DNA"/>
</dbReference>
<protein>
    <submittedName>
        <fullName evidence="7">Predicted arabinose efflux permease, MFS family</fullName>
    </submittedName>
</protein>
<gene>
    <name evidence="7" type="ORF">SAMN05216178_1931</name>
</gene>
<feature type="transmembrane region" description="Helical" evidence="5">
    <location>
        <begin position="354"/>
        <end position="374"/>
    </location>
</feature>
<organism evidence="7 8">
    <name type="scientific">Pseudomonas saponiphila</name>
    <dbReference type="NCBI Taxonomy" id="556534"/>
    <lineage>
        <taxon>Bacteria</taxon>
        <taxon>Pseudomonadati</taxon>
        <taxon>Pseudomonadota</taxon>
        <taxon>Gammaproteobacteria</taxon>
        <taxon>Pseudomonadales</taxon>
        <taxon>Pseudomonadaceae</taxon>
        <taxon>Pseudomonas</taxon>
    </lineage>
</organism>
<dbReference type="SUPFAM" id="SSF103473">
    <property type="entry name" value="MFS general substrate transporter"/>
    <property type="match status" value="1"/>
</dbReference>
<evidence type="ECO:0000313" key="8">
    <source>
        <dbReference type="Proteomes" id="UP000198982"/>
    </source>
</evidence>
<feature type="transmembrane region" description="Helical" evidence="5">
    <location>
        <begin position="206"/>
        <end position="226"/>
    </location>
</feature>
<keyword evidence="3 5" id="KW-1133">Transmembrane helix</keyword>
<keyword evidence="8" id="KW-1185">Reference proteome</keyword>
<dbReference type="PROSITE" id="PS50850">
    <property type="entry name" value="MFS"/>
    <property type="match status" value="1"/>
</dbReference>
<dbReference type="InterPro" id="IPR011701">
    <property type="entry name" value="MFS"/>
</dbReference>
<dbReference type="GO" id="GO:0022857">
    <property type="term" value="F:transmembrane transporter activity"/>
    <property type="evidence" value="ECO:0007669"/>
    <property type="project" value="InterPro"/>
</dbReference>
<evidence type="ECO:0000256" key="2">
    <source>
        <dbReference type="ARBA" id="ARBA00022692"/>
    </source>
</evidence>
<dbReference type="PANTHER" id="PTHR23502:SF137">
    <property type="entry name" value="MAJOR FACILITATOR SUPERFAMILY (MFS) TRANSPORTER-RELATED"/>
    <property type="match status" value="1"/>
</dbReference>
<dbReference type="PANTHER" id="PTHR23502">
    <property type="entry name" value="MAJOR FACILITATOR SUPERFAMILY"/>
    <property type="match status" value="1"/>
</dbReference>
<feature type="transmembrane region" description="Helical" evidence="5">
    <location>
        <begin position="95"/>
        <end position="118"/>
    </location>
</feature>